<dbReference type="Gene3D" id="1.10.10.10">
    <property type="entry name" value="Winged helix-like DNA-binding domain superfamily/Winged helix DNA-binding domain"/>
    <property type="match status" value="1"/>
</dbReference>
<evidence type="ECO:0000256" key="2">
    <source>
        <dbReference type="ARBA" id="ARBA00023012"/>
    </source>
</evidence>
<keyword evidence="2" id="KW-0902">Two-component regulatory system</keyword>
<feature type="modified residue" description="4-aspartylphosphate" evidence="6">
    <location>
        <position position="51"/>
    </location>
</feature>
<protein>
    <submittedName>
        <fullName evidence="10">Response regulator transcription factor</fullName>
    </submittedName>
</protein>
<dbReference type="SUPFAM" id="SSF52172">
    <property type="entry name" value="CheY-like"/>
    <property type="match status" value="1"/>
</dbReference>
<evidence type="ECO:0000313" key="10">
    <source>
        <dbReference type="EMBL" id="MBT1696433.1"/>
    </source>
</evidence>
<keyword evidence="5" id="KW-0804">Transcription</keyword>
<name>A0AAP2DJA5_9BACT</name>
<dbReference type="PANTHER" id="PTHR48111:SF22">
    <property type="entry name" value="REGULATOR OF RPOS"/>
    <property type="match status" value="1"/>
</dbReference>
<dbReference type="SMART" id="SM00448">
    <property type="entry name" value="REC"/>
    <property type="match status" value="1"/>
</dbReference>
<evidence type="ECO:0000256" key="5">
    <source>
        <dbReference type="ARBA" id="ARBA00023163"/>
    </source>
</evidence>
<feature type="DNA-binding region" description="OmpR/PhoB-type" evidence="7">
    <location>
        <begin position="127"/>
        <end position="225"/>
    </location>
</feature>
<dbReference type="InterPro" id="IPR016032">
    <property type="entry name" value="Sig_transdc_resp-reg_C-effctor"/>
</dbReference>
<organism evidence="10 11">
    <name type="scientific">Chryseosolibacter histidini</name>
    <dbReference type="NCBI Taxonomy" id="2782349"/>
    <lineage>
        <taxon>Bacteria</taxon>
        <taxon>Pseudomonadati</taxon>
        <taxon>Bacteroidota</taxon>
        <taxon>Cytophagia</taxon>
        <taxon>Cytophagales</taxon>
        <taxon>Chryseotaleaceae</taxon>
        <taxon>Chryseosolibacter</taxon>
    </lineage>
</organism>
<reference evidence="10 11" key="1">
    <citation type="submission" date="2021-05" db="EMBL/GenBank/DDBJ databases">
        <title>A Polyphasic approach of four new species of the genus Ohtaekwangia: Ohtaekwangia histidinii sp. nov., Ohtaekwangia cretensis sp. nov., Ohtaekwangia indiensis sp. nov., Ohtaekwangia reichenbachii sp. nov. from diverse environment.</title>
        <authorList>
            <person name="Octaviana S."/>
        </authorList>
    </citation>
    <scope>NUCLEOTIDE SEQUENCE [LARGE SCALE GENOMIC DNA]</scope>
    <source>
        <strain evidence="10 11">PWU4</strain>
    </source>
</reference>
<dbReference type="CDD" id="cd19935">
    <property type="entry name" value="REC_OmpR_CusR-like"/>
    <property type="match status" value="1"/>
</dbReference>
<dbReference type="GO" id="GO:0000976">
    <property type="term" value="F:transcription cis-regulatory region binding"/>
    <property type="evidence" value="ECO:0007669"/>
    <property type="project" value="TreeGrafter"/>
</dbReference>
<sequence length="227" mass="25642">MKILVIEDEQKVASFIKRGLEELSYEVELAYDGFTGERLALSRPYDVILLDIIIPAVNGIELCKVIKQKRPDMPVLMLTALGTTEDKVMGFEAGADDYLLKPFEFAELVARIKALSRRSKAAGTSGTTVLKLADLQLDIDKKIAVRSGKEINLTAKEFMLLEYFMRNKGRVIARAELAEKVWDVTFDTGTNVVEVYINILRKKIDREFEPKLLHTRIGLGYILSQQT</sequence>
<feature type="domain" description="Response regulatory" evidence="8">
    <location>
        <begin position="2"/>
        <end position="116"/>
    </location>
</feature>
<dbReference type="EMBL" id="JAHESF010000004">
    <property type="protein sequence ID" value="MBT1696433.1"/>
    <property type="molecule type" value="Genomic_DNA"/>
</dbReference>
<accession>A0AAP2DJA5</accession>
<dbReference type="Gene3D" id="3.40.50.2300">
    <property type="match status" value="1"/>
</dbReference>
<dbReference type="PROSITE" id="PS51755">
    <property type="entry name" value="OMPR_PHOB"/>
    <property type="match status" value="1"/>
</dbReference>
<dbReference type="InterPro" id="IPR039420">
    <property type="entry name" value="WalR-like"/>
</dbReference>
<evidence type="ECO:0000259" key="9">
    <source>
        <dbReference type="PROSITE" id="PS51755"/>
    </source>
</evidence>
<evidence type="ECO:0000256" key="3">
    <source>
        <dbReference type="ARBA" id="ARBA00023015"/>
    </source>
</evidence>
<evidence type="ECO:0000256" key="4">
    <source>
        <dbReference type="ARBA" id="ARBA00023125"/>
    </source>
</evidence>
<keyword evidence="3" id="KW-0805">Transcription regulation</keyword>
<dbReference type="SUPFAM" id="SSF46894">
    <property type="entry name" value="C-terminal effector domain of the bipartite response regulators"/>
    <property type="match status" value="1"/>
</dbReference>
<dbReference type="SMART" id="SM00862">
    <property type="entry name" value="Trans_reg_C"/>
    <property type="match status" value="1"/>
</dbReference>
<proteinExistence type="predicted"/>
<comment type="caution">
    <text evidence="10">The sequence shown here is derived from an EMBL/GenBank/DDBJ whole genome shotgun (WGS) entry which is preliminary data.</text>
</comment>
<dbReference type="GO" id="GO:0006355">
    <property type="term" value="P:regulation of DNA-templated transcription"/>
    <property type="evidence" value="ECO:0007669"/>
    <property type="project" value="InterPro"/>
</dbReference>
<dbReference type="InterPro" id="IPR001789">
    <property type="entry name" value="Sig_transdc_resp-reg_receiver"/>
</dbReference>
<dbReference type="GO" id="GO:0000156">
    <property type="term" value="F:phosphorelay response regulator activity"/>
    <property type="evidence" value="ECO:0007669"/>
    <property type="project" value="TreeGrafter"/>
</dbReference>
<evidence type="ECO:0000256" key="1">
    <source>
        <dbReference type="ARBA" id="ARBA00022553"/>
    </source>
</evidence>
<evidence type="ECO:0000256" key="6">
    <source>
        <dbReference type="PROSITE-ProRule" id="PRU00169"/>
    </source>
</evidence>
<dbReference type="FunFam" id="1.10.10.10:FF:000005">
    <property type="entry name" value="Two-component system response regulator"/>
    <property type="match status" value="1"/>
</dbReference>
<dbReference type="CDD" id="cd00383">
    <property type="entry name" value="trans_reg_C"/>
    <property type="match status" value="1"/>
</dbReference>
<evidence type="ECO:0000259" key="8">
    <source>
        <dbReference type="PROSITE" id="PS50110"/>
    </source>
</evidence>
<dbReference type="InterPro" id="IPR001867">
    <property type="entry name" value="OmpR/PhoB-type_DNA-bd"/>
</dbReference>
<dbReference type="Proteomes" id="UP001319200">
    <property type="component" value="Unassembled WGS sequence"/>
</dbReference>
<evidence type="ECO:0000256" key="7">
    <source>
        <dbReference type="PROSITE-ProRule" id="PRU01091"/>
    </source>
</evidence>
<keyword evidence="11" id="KW-1185">Reference proteome</keyword>
<dbReference type="GO" id="GO:0032993">
    <property type="term" value="C:protein-DNA complex"/>
    <property type="evidence" value="ECO:0007669"/>
    <property type="project" value="TreeGrafter"/>
</dbReference>
<feature type="domain" description="OmpR/PhoB-type" evidence="9">
    <location>
        <begin position="127"/>
        <end position="225"/>
    </location>
</feature>
<dbReference type="InterPro" id="IPR011006">
    <property type="entry name" value="CheY-like_superfamily"/>
</dbReference>
<dbReference type="PROSITE" id="PS50110">
    <property type="entry name" value="RESPONSE_REGULATORY"/>
    <property type="match status" value="1"/>
</dbReference>
<evidence type="ECO:0000313" key="11">
    <source>
        <dbReference type="Proteomes" id="UP001319200"/>
    </source>
</evidence>
<keyword evidence="4 7" id="KW-0238">DNA-binding</keyword>
<dbReference type="RefSeq" id="WP_254161715.1">
    <property type="nucleotide sequence ID" value="NZ_JAHESF010000004.1"/>
</dbReference>
<dbReference type="AlphaFoldDB" id="A0AAP2DJA5"/>
<dbReference type="GO" id="GO:0005829">
    <property type="term" value="C:cytosol"/>
    <property type="evidence" value="ECO:0007669"/>
    <property type="project" value="TreeGrafter"/>
</dbReference>
<dbReference type="InterPro" id="IPR036388">
    <property type="entry name" value="WH-like_DNA-bd_sf"/>
</dbReference>
<dbReference type="Pfam" id="PF00072">
    <property type="entry name" value="Response_reg"/>
    <property type="match status" value="1"/>
</dbReference>
<gene>
    <name evidence="10" type="ORF">KK083_06075</name>
</gene>
<dbReference type="PANTHER" id="PTHR48111">
    <property type="entry name" value="REGULATOR OF RPOS"/>
    <property type="match status" value="1"/>
</dbReference>
<keyword evidence="1 6" id="KW-0597">Phosphoprotein</keyword>
<dbReference type="Pfam" id="PF00486">
    <property type="entry name" value="Trans_reg_C"/>
    <property type="match status" value="1"/>
</dbReference>
<dbReference type="Gene3D" id="6.10.250.690">
    <property type="match status" value="1"/>
</dbReference>